<dbReference type="InterPro" id="IPR012683">
    <property type="entry name" value="CHP02302_TM"/>
</dbReference>
<proteinExistence type="predicted"/>
<feature type="transmembrane region" description="Helical" evidence="2">
    <location>
        <begin position="169"/>
        <end position="187"/>
    </location>
</feature>
<organism evidence="3">
    <name type="scientific">Methylobacterium bullatum</name>
    <dbReference type="NCBI Taxonomy" id="570505"/>
    <lineage>
        <taxon>Bacteria</taxon>
        <taxon>Pseudomonadati</taxon>
        <taxon>Pseudomonadota</taxon>
        <taxon>Alphaproteobacteria</taxon>
        <taxon>Hyphomicrobiales</taxon>
        <taxon>Methylobacteriaceae</taxon>
        <taxon>Methylobacterium</taxon>
    </lineage>
</organism>
<feature type="transmembrane region" description="Helical" evidence="2">
    <location>
        <begin position="45"/>
        <end position="66"/>
    </location>
</feature>
<feature type="region of interest" description="Disordered" evidence="1">
    <location>
        <begin position="549"/>
        <end position="578"/>
    </location>
</feature>
<evidence type="ECO:0000313" key="3">
    <source>
        <dbReference type="EMBL" id="CAA2107919.1"/>
    </source>
</evidence>
<dbReference type="Pfam" id="PF13779">
    <property type="entry name" value="DUF4175"/>
    <property type="match status" value="1"/>
</dbReference>
<feature type="transmembrane region" description="Helical" evidence="2">
    <location>
        <begin position="72"/>
        <end position="92"/>
    </location>
</feature>
<feature type="region of interest" description="Disordered" evidence="1">
    <location>
        <begin position="1"/>
        <end position="20"/>
    </location>
</feature>
<name>A0A679JP06_9HYPH</name>
<protein>
    <recommendedName>
        <fullName evidence="4">TIGR02302 family protein</fullName>
    </recommendedName>
</protein>
<feature type="compositionally biased region" description="Polar residues" evidence="1">
    <location>
        <begin position="1"/>
        <end position="12"/>
    </location>
</feature>
<evidence type="ECO:0000256" key="1">
    <source>
        <dbReference type="SAM" id="MobiDB-lite"/>
    </source>
</evidence>
<feature type="compositionally biased region" description="Basic and acidic residues" evidence="1">
    <location>
        <begin position="842"/>
        <end position="859"/>
    </location>
</feature>
<feature type="region of interest" description="Disordered" evidence="1">
    <location>
        <begin position="613"/>
        <end position="859"/>
    </location>
</feature>
<feature type="compositionally biased region" description="Basic and acidic residues" evidence="1">
    <location>
        <begin position="807"/>
        <end position="827"/>
    </location>
</feature>
<dbReference type="NCBIfam" id="TIGR02302">
    <property type="entry name" value="aProt_lowcomp"/>
    <property type="match status" value="1"/>
</dbReference>
<feature type="compositionally biased region" description="Low complexity" evidence="1">
    <location>
        <begin position="656"/>
        <end position="695"/>
    </location>
</feature>
<keyword evidence="2" id="KW-0472">Membrane</keyword>
<feature type="compositionally biased region" description="Basic and acidic residues" evidence="1">
    <location>
        <begin position="740"/>
        <end position="756"/>
    </location>
</feature>
<reference evidence="3" key="1">
    <citation type="submission" date="2019-12" db="EMBL/GenBank/DDBJ databases">
        <authorList>
            <person name="Cremers G."/>
        </authorList>
    </citation>
    <scope>NUCLEOTIDE SEQUENCE</scope>
    <source>
        <strain evidence="3">Mbul1</strain>
    </source>
</reference>
<feature type="compositionally biased region" description="Basic and acidic residues" evidence="1">
    <location>
        <begin position="623"/>
        <end position="655"/>
    </location>
</feature>
<keyword evidence="2" id="KW-1133">Transmembrane helix</keyword>
<evidence type="ECO:0000256" key="2">
    <source>
        <dbReference type="SAM" id="Phobius"/>
    </source>
</evidence>
<sequence>MDEADATTSKATRMTVPKPPAARSRLDQLVSQSQAAGLWERAWPLLWRGLAVILAFLAVSWLGLWLDLPPVWRIAGLTVFVLAFLAGLVPLVRLSRPSRREALARLDRDAAYGASSHNPASAIEDTLAVGTTDPATQALWALHQRRAAEAVARMNVGLPRPGMPRRDPFALRAGLVVAAVASLFVAGPEWRQRIGSAFDWHEAAGPAPSFRVDGWIDPPLYTRLPPLVVTMNGSEQRLRAPVNATLIVRIAGQGDVVLTPNAGFKPLPGKEARPDLREDRFQLVGGTADLVIAAGSAPKQHLIVETIPDLAPEVRRIGGLEVNARGTFNLTYRAKDDYGIASADGIIEPLAGGRSLVPVPKMPLALPSDASGDTDTKTLVDLTDNPWSGARVRLTLVVKDEAGQEGRTETAEITLPARPFREPLARALAEERRRLVTAPDESRRRVQTALDALMIAPDQFTPQPSVFLGLRTASRRLKVARTDEALIEVADLLWEMALKIEDGDLSDAEKSLRAAQDKLKDAIERNAPDEEIKKLTEDLKQALDKFMKQMAERQQKQPQQQGEKGKSQKNAKTVTPDDLNKMLKDMEEAMKRGDTAEAQRLLEQLRSILENLQTAEPGAKSDPNGREMSKQAEELDKMSREQQALRDETFKDGQNKRGQQPGQKQGQKPQRGQQGQQQNGDQSQQGGEQGQQGQKGQKGEQGQGGAGERQQALRQRLEDLQKRMKELGMQGEEGLADAEEAMRDAEGALGEGKEGDAVDAQGRALDGLKRGAEGMQKQMEEMAQGEGEGEGEQEGGENPSQQGQAGNRDDDPLGRPTKGRDLSDGRGKVPTADESAVQRTRRIMEELRRKLGDPSRPREELDYFERLLRRN</sequence>
<dbReference type="AlphaFoldDB" id="A0A679JP06"/>
<keyword evidence="2" id="KW-0812">Transmembrane</keyword>
<dbReference type="EMBL" id="LR743504">
    <property type="protein sequence ID" value="CAA2107919.1"/>
    <property type="molecule type" value="Genomic_DNA"/>
</dbReference>
<evidence type="ECO:0008006" key="4">
    <source>
        <dbReference type="Google" id="ProtNLM"/>
    </source>
</evidence>
<feature type="compositionally biased region" description="Basic and acidic residues" evidence="1">
    <location>
        <begin position="715"/>
        <end position="726"/>
    </location>
</feature>
<accession>A0A679JP06</accession>
<gene>
    <name evidence="3" type="ORF">MBUL_04404</name>
</gene>
<feature type="compositionally biased region" description="Low complexity" evidence="1">
    <location>
        <begin position="773"/>
        <end position="785"/>
    </location>
</feature>